<evidence type="ECO:0000313" key="4">
    <source>
        <dbReference type="EMBL" id="RDW60825.1"/>
    </source>
</evidence>
<dbReference type="InterPro" id="IPR016024">
    <property type="entry name" value="ARM-type_fold"/>
</dbReference>
<dbReference type="Pfam" id="PF05004">
    <property type="entry name" value="IFRD"/>
    <property type="match status" value="1"/>
</dbReference>
<name>A0A3D8QG95_9HELO</name>
<dbReference type="AlphaFoldDB" id="A0A3D8QG95"/>
<dbReference type="InterPro" id="IPR011989">
    <property type="entry name" value="ARM-like"/>
</dbReference>
<evidence type="ECO:0000256" key="2">
    <source>
        <dbReference type="SAM" id="MobiDB-lite"/>
    </source>
</evidence>
<evidence type="ECO:0000256" key="1">
    <source>
        <dbReference type="ARBA" id="ARBA00008828"/>
    </source>
</evidence>
<feature type="region of interest" description="Disordered" evidence="2">
    <location>
        <begin position="1"/>
        <end position="75"/>
    </location>
</feature>
<feature type="compositionally biased region" description="Polar residues" evidence="2">
    <location>
        <begin position="36"/>
        <end position="54"/>
    </location>
</feature>
<sequence>MQRMGGLGGRDLRRQALESSKTVSRKKRNKEEMQSRDSSAANSRTHSTNVSRQGSDADDDDTSEGTNMSIASLEDDLFSVGSEDADEDEDSPEEWKVRLRDRMEEMKDRKRSSVQGRETTLASYGAILRSHFALDQIKSSSSELVNSMVKSIKMEASERETCLALRALEATILTLNSDSIYESVYSVLNVAYKDSESLAVKAAAINALGTAAVYGGASEDATSSIMDDLMEVIESDGSSVEAEDSAEVVVAAITAWANLAIDFEDMEDKTEEAMEVLVEQLESTYAAVQIAAGQTIALLFEKSYSDDEDDYESPSDSDDDDPERHQNRIASLKLYDAYRDRNQLIHILSTLAKDSSKSVSKKDRVSVRSSFNDILLTVEEPTRGPGYRTHFGRGGTKALGSGIIVRIHQKGYLKINKWWKLERLQALKRILGGGFLNHYEANEMVFDSLPIMVAGSVEKSAPRYRKQ</sequence>
<dbReference type="OrthoDB" id="18978at2759"/>
<proteinExistence type="inferred from homology"/>
<comment type="caution">
    <text evidence="4">The sequence shown here is derived from an EMBL/GenBank/DDBJ whole genome shotgun (WGS) entry which is preliminary data.</text>
</comment>
<dbReference type="Proteomes" id="UP000256645">
    <property type="component" value="Unassembled WGS sequence"/>
</dbReference>
<dbReference type="PANTHER" id="PTHR12354">
    <property type="entry name" value="INTERFERON-RELATED DEVELOPMENTAL REGULATOR"/>
    <property type="match status" value="1"/>
</dbReference>
<dbReference type="Gene3D" id="1.25.10.10">
    <property type="entry name" value="Leucine-rich Repeat Variant"/>
    <property type="match status" value="1"/>
</dbReference>
<dbReference type="STRING" id="1849047.A0A3D8QG95"/>
<feature type="domain" description="Interferon-related developmental regulator N-terminal" evidence="3">
    <location>
        <begin position="82"/>
        <end position="379"/>
    </location>
</feature>
<accession>A0A3D8QG95</accession>
<dbReference type="SUPFAM" id="SSF48371">
    <property type="entry name" value="ARM repeat"/>
    <property type="match status" value="1"/>
</dbReference>
<dbReference type="InterPro" id="IPR039777">
    <property type="entry name" value="IFRD"/>
</dbReference>
<gene>
    <name evidence="4" type="ORF">BP6252_12208</name>
</gene>
<protein>
    <submittedName>
        <fullName evidence="4">IFRD-containing protein</fullName>
    </submittedName>
</protein>
<evidence type="ECO:0000259" key="3">
    <source>
        <dbReference type="Pfam" id="PF05004"/>
    </source>
</evidence>
<keyword evidence="5" id="KW-1185">Reference proteome</keyword>
<dbReference type="EMBL" id="PDLM01000015">
    <property type="protein sequence ID" value="RDW60825.1"/>
    <property type="molecule type" value="Genomic_DNA"/>
</dbReference>
<evidence type="ECO:0000313" key="5">
    <source>
        <dbReference type="Proteomes" id="UP000256645"/>
    </source>
</evidence>
<dbReference type="PANTHER" id="PTHR12354:SF1">
    <property type="entry name" value="INTERFERON-RELATED DEVELOPMENTAL REGULATOR 1"/>
    <property type="match status" value="1"/>
</dbReference>
<comment type="similarity">
    <text evidence="1">Belongs to the IFRD family.</text>
</comment>
<reference evidence="4 5" key="1">
    <citation type="journal article" date="2018" name="IMA Fungus">
        <title>IMA Genome-F 9: Draft genome sequence of Annulohypoxylon stygium, Aspergillus mulundensis, Berkeleyomyces basicola (syn. Thielaviopsis basicola), Ceratocystis smalleyi, two Cercospora beticola strains, Coleophoma cylindrospora, Fusarium fracticaudum, Phialophora cf. hyalina, and Morchella septimelata.</title>
        <authorList>
            <person name="Wingfield B.D."/>
            <person name="Bills G.F."/>
            <person name="Dong Y."/>
            <person name="Huang W."/>
            <person name="Nel W.J."/>
            <person name="Swalarsk-Parry B.S."/>
            <person name="Vaghefi N."/>
            <person name="Wilken P.M."/>
            <person name="An Z."/>
            <person name="de Beer Z.W."/>
            <person name="De Vos L."/>
            <person name="Chen L."/>
            <person name="Duong T.A."/>
            <person name="Gao Y."/>
            <person name="Hammerbacher A."/>
            <person name="Kikkert J.R."/>
            <person name="Li Y."/>
            <person name="Li H."/>
            <person name="Li K."/>
            <person name="Li Q."/>
            <person name="Liu X."/>
            <person name="Ma X."/>
            <person name="Naidoo K."/>
            <person name="Pethybridge S.J."/>
            <person name="Sun J."/>
            <person name="Steenkamp E.T."/>
            <person name="van der Nest M.A."/>
            <person name="van Wyk S."/>
            <person name="Wingfield M.J."/>
            <person name="Xiong C."/>
            <person name="Yue Q."/>
            <person name="Zhang X."/>
        </authorList>
    </citation>
    <scope>NUCLEOTIDE SEQUENCE [LARGE SCALE GENOMIC DNA]</scope>
    <source>
        <strain evidence="4 5">BP6252</strain>
    </source>
</reference>
<organism evidence="4 5">
    <name type="scientific">Coleophoma cylindrospora</name>
    <dbReference type="NCBI Taxonomy" id="1849047"/>
    <lineage>
        <taxon>Eukaryota</taxon>
        <taxon>Fungi</taxon>
        <taxon>Dikarya</taxon>
        <taxon>Ascomycota</taxon>
        <taxon>Pezizomycotina</taxon>
        <taxon>Leotiomycetes</taxon>
        <taxon>Helotiales</taxon>
        <taxon>Dermateaceae</taxon>
        <taxon>Coleophoma</taxon>
    </lineage>
</organism>
<dbReference type="InterPro" id="IPR007701">
    <property type="entry name" value="Interferon-rel_develop_reg_N"/>
</dbReference>